<dbReference type="PROSITE" id="PS50228">
    <property type="entry name" value="SUEL_LECTIN"/>
    <property type="match status" value="1"/>
</dbReference>
<evidence type="ECO:0000259" key="2">
    <source>
        <dbReference type="PROSITE" id="PS50228"/>
    </source>
</evidence>
<dbReference type="AlphaFoldDB" id="A0AAU9SG13"/>
<feature type="domain" description="SUEL-type lectin" evidence="2">
    <location>
        <begin position="72"/>
        <end position="144"/>
    </location>
</feature>
<sequence>MRTSHCRRLPGFNLLLVLFVSFVLGLASTIDVSFHGDRKRSLSSSAPSPRTRSIEYTTCADHSEANDGKPIALNFDCRKGYVMSNISFADYGQATGSCGNFKRGNCGSSNTLNIVKKKCLGKRTCELFVPDKIFGPVHCKGPIKLVIDATCRKA</sequence>
<dbReference type="Proteomes" id="UP000836841">
    <property type="component" value="Chromosome 5"/>
</dbReference>
<organism evidence="3 4">
    <name type="scientific">Thlaspi arvense</name>
    <name type="common">Field penny-cress</name>
    <dbReference type="NCBI Taxonomy" id="13288"/>
    <lineage>
        <taxon>Eukaryota</taxon>
        <taxon>Viridiplantae</taxon>
        <taxon>Streptophyta</taxon>
        <taxon>Embryophyta</taxon>
        <taxon>Tracheophyta</taxon>
        <taxon>Spermatophyta</taxon>
        <taxon>Magnoliopsida</taxon>
        <taxon>eudicotyledons</taxon>
        <taxon>Gunneridae</taxon>
        <taxon>Pentapetalae</taxon>
        <taxon>rosids</taxon>
        <taxon>malvids</taxon>
        <taxon>Brassicales</taxon>
        <taxon>Brassicaceae</taxon>
        <taxon>Thlaspideae</taxon>
        <taxon>Thlaspi</taxon>
    </lineage>
</organism>
<name>A0AAU9SG13_THLAR</name>
<proteinExistence type="predicted"/>
<keyword evidence="1" id="KW-0732">Signal</keyword>
<evidence type="ECO:0000313" key="3">
    <source>
        <dbReference type="EMBL" id="CAH2064263.1"/>
    </source>
</evidence>
<dbReference type="GO" id="GO:0030246">
    <property type="term" value="F:carbohydrate binding"/>
    <property type="evidence" value="ECO:0007669"/>
    <property type="project" value="InterPro"/>
</dbReference>
<dbReference type="Gene3D" id="2.60.120.740">
    <property type="match status" value="1"/>
</dbReference>
<feature type="chain" id="PRO_5043706661" description="SUEL-type lectin domain-containing protein" evidence="1">
    <location>
        <begin position="26"/>
        <end position="154"/>
    </location>
</feature>
<evidence type="ECO:0000256" key="1">
    <source>
        <dbReference type="SAM" id="SignalP"/>
    </source>
</evidence>
<dbReference type="Pfam" id="PF02140">
    <property type="entry name" value="SUEL_Lectin"/>
    <property type="match status" value="1"/>
</dbReference>
<dbReference type="InterPro" id="IPR000922">
    <property type="entry name" value="Lectin_gal-bd_dom"/>
</dbReference>
<dbReference type="InterPro" id="IPR043159">
    <property type="entry name" value="Lectin_gal-bd_sf"/>
</dbReference>
<feature type="signal peptide" evidence="1">
    <location>
        <begin position="1"/>
        <end position="25"/>
    </location>
</feature>
<evidence type="ECO:0000313" key="4">
    <source>
        <dbReference type="Proteomes" id="UP000836841"/>
    </source>
</evidence>
<accession>A0AAU9SG13</accession>
<keyword evidence="4" id="KW-1185">Reference proteome</keyword>
<protein>
    <recommendedName>
        <fullName evidence="2">SUEL-type lectin domain-containing protein</fullName>
    </recommendedName>
</protein>
<dbReference type="CDD" id="cd22842">
    <property type="entry name" value="Gal_Rha_Lectin_BGal"/>
    <property type="match status" value="1"/>
</dbReference>
<gene>
    <name evidence="3" type="ORF">TAV2_LOCUS16508</name>
</gene>
<dbReference type="EMBL" id="OU466861">
    <property type="protein sequence ID" value="CAH2064263.1"/>
    <property type="molecule type" value="Genomic_DNA"/>
</dbReference>
<reference evidence="3 4" key="1">
    <citation type="submission" date="2022-03" db="EMBL/GenBank/DDBJ databases">
        <authorList>
            <person name="Nunn A."/>
            <person name="Chopra R."/>
            <person name="Nunn A."/>
            <person name="Contreras Garrido A."/>
        </authorList>
    </citation>
    <scope>NUCLEOTIDE SEQUENCE [LARGE SCALE GENOMIC DNA]</scope>
</reference>